<evidence type="ECO:0000259" key="4">
    <source>
        <dbReference type="Pfam" id="PF02800"/>
    </source>
</evidence>
<dbReference type="GO" id="GO:0004365">
    <property type="term" value="F:glyceraldehyde-3-phosphate dehydrogenase (NAD+) (phosphorylating) activity"/>
    <property type="evidence" value="ECO:0007669"/>
    <property type="project" value="UniProtKB-EC"/>
</dbReference>
<reference evidence="6" key="1">
    <citation type="submission" date="2016-11" db="UniProtKB">
        <authorList>
            <consortium name="WormBaseParasite"/>
        </authorList>
    </citation>
    <scope>IDENTIFICATION</scope>
</reference>
<dbReference type="SUPFAM" id="SSF55347">
    <property type="entry name" value="Glyceraldehyde-3-phosphate dehydrogenase-like, C-terminal domain"/>
    <property type="match status" value="1"/>
</dbReference>
<dbReference type="GO" id="GO:0006096">
    <property type="term" value="P:glycolytic process"/>
    <property type="evidence" value="ECO:0007669"/>
    <property type="project" value="TreeGrafter"/>
</dbReference>
<dbReference type="Gene3D" id="3.40.50.720">
    <property type="entry name" value="NAD(P)-binding Rossmann-like Domain"/>
    <property type="match status" value="1"/>
</dbReference>
<evidence type="ECO:0000313" key="5">
    <source>
        <dbReference type="Proteomes" id="UP000095280"/>
    </source>
</evidence>
<dbReference type="PANTHER" id="PTHR10836">
    <property type="entry name" value="GLYCERALDEHYDE 3-PHOSPHATE DEHYDROGENASE"/>
    <property type="match status" value="1"/>
</dbReference>
<evidence type="ECO:0000313" key="6">
    <source>
        <dbReference type="WBParaSite" id="maker-uti_cns_0003889-snap-gene-0.6-mRNA-1"/>
    </source>
</evidence>
<dbReference type="InterPro" id="IPR020831">
    <property type="entry name" value="GlycerAld/Erythrose_P_DH"/>
</dbReference>
<comment type="similarity">
    <text evidence="1">Belongs to the glyceraldehyde-3-phosphate dehydrogenase family.</text>
</comment>
<dbReference type="Pfam" id="PF02800">
    <property type="entry name" value="Gp_dh_C"/>
    <property type="match status" value="1"/>
</dbReference>
<evidence type="ECO:0000256" key="3">
    <source>
        <dbReference type="ARBA" id="ARBA00047698"/>
    </source>
</evidence>
<dbReference type="WBParaSite" id="maker-uti_cns_0003889-snap-gene-0.6-mRNA-1">
    <property type="protein sequence ID" value="maker-uti_cns_0003889-snap-gene-0.6-mRNA-1"/>
    <property type="gene ID" value="maker-uti_cns_0003889-snap-gene-0.6"/>
</dbReference>
<dbReference type="AlphaFoldDB" id="A0A1I8H041"/>
<accession>A0A1I8H041</accession>
<name>A0A1I8H041_9PLAT</name>
<organism evidence="5 6">
    <name type="scientific">Macrostomum lignano</name>
    <dbReference type="NCBI Taxonomy" id="282301"/>
    <lineage>
        <taxon>Eukaryota</taxon>
        <taxon>Metazoa</taxon>
        <taxon>Spiralia</taxon>
        <taxon>Lophotrochozoa</taxon>
        <taxon>Platyhelminthes</taxon>
        <taxon>Rhabditophora</taxon>
        <taxon>Macrostomorpha</taxon>
        <taxon>Macrostomida</taxon>
        <taxon>Macrostomidae</taxon>
        <taxon>Macrostomum</taxon>
    </lineage>
</organism>
<dbReference type="Gene3D" id="3.30.360.10">
    <property type="entry name" value="Dihydrodipicolinate Reductase, domain 2"/>
    <property type="match status" value="1"/>
</dbReference>
<protein>
    <submittedName>
        <fullName evidence="6">Gp_dh_C domain-containing protein</fullName>
    </submittedName>
</protein>
<proteinExistence type="inferred from homology"/>
<keyword evidence="2" id="KW-0560">Oxidoreductase</keyword>
<dbReference type="Proteomes" id="UP000095280">
    <property type="component" value="Unplaced"/>
</dbReference>
<evidence type="ECO:0000256" key="1">
    <source>
        <dbReference type="ARBA" id="ARBA00007406"/>
    </source>
</evidence>
<dbReference type="PANTHER" id="PTHR10836:SF76">
    <property type="entry name" value="GLYCERALDEHYDE-3-PHOSPHATE DEHYDROGENASE-RELATED"/>
    <property type="match status" value="1"/>
</dbReference>
<comment type="catalytic activity">
    <reaction evidence="3">
        <text>D-glyceraldehyde 3-phosphate + phosphate + NAD(+) = (2R)-3-phospho-glyceroyl phosphate + NADH + H(+)</text>
        <dbReference type="Rhea" id="RHEA:10300"/>
        <dbReference type="ChEBI" id="CHEBI:15378"/>
        <dbReference type="ChEBI" id="CHEBI:43474"/>
        <dbReference type="ChEBI" id="CHEBI:57540"/>
        <dbReference type="ChEBI" id="CHEBI:57604"/>
        <dbReference type="ChEBI" id="CHEBI:57945"/>
        <dbReference type="ChEBI" id="CHEBI:59776"/>
        <dbReference type="EC" id="1.2.1.12"/>
    </reaction>
</comment>
<keyword evidence="5" id="KW-1185">Reference proteome</keyword>
<feature type="domain" description="Glyceraldehyde 3-phosphate dehydrogenase catalytic" evidence="4">
    <location>
        <begin position="1"/>
        <end position="45"/>
    </location>
</feature>
<dbReference type="InterPro" id="IPR020829">
    <property type="entry name" value="GlycerAld_3-P_DH_cat"/>
</dbReference>
<dbReference type="GO" id="GO:0005829">
    <property type="term" value="C:cytosol"/>
    <property type="evidence" value="ECO:0007669"/>
    <property type="project" value="TreeGrafter"/>
</dbReference>
<sequence length="74" mass="8314">MKGILAYTDDQVVSSDFTGDENSSIFDARAGIQLSDTFVKLVAWYDNEFGYSCRVIDLIAFMSTAQIRPFYAEV</sequence>
<evidence type="ECO:0000256" key="2">
    <source>
        <dbReference type="ARBA" id="ARBA00023002"/>
    </source>
</evidence>